<keyword evidence="5" id="KW-0496">Mitochondrion</keyword>
<evidence type="ECO:0000256" key="3">
    <source>
        <dbReference type="ARBA" id="ARBA00022946"/>
    </source>
</evidence>
<dbReference type="Proteomes" id="UP001140560">
    <property type="component" value="Unassembled WGS sequence"/>
</dbReference>
<keyword evidence="3" id="KW-0809">Transit peptide</keyword>
<dbReference type="PANTHER" id="PTHR48417">
    <property type="entry name" value="ATP SYNTHASE F1 SUBUNIT EPSILON"/>
    <property type="match status" value="1"/>
</dbReference>
<dbReference type="InterPro" id="IPR007648">
    <property type="entry name" value="ATPase_inhibitor_mt"/>
</dbReference>
<keyword evidence="9" id="KW-1185">Reference proteome</keyword>
<dbReference type="PANTHER" id="PTHR48417:SF1">
    <property type="entry name" value="ATP SYNTHASE F1 SUBUNIT EPSILON"/>
    <property type="match status" value="1"/>
</dbReference>
<sequence>MSEGATGSGSSRATGSAGGDSWTKREAAAETKYIREEEQAKLKALKEKLKAQRKHLDDLDQHLDDVIKESNASGQGEQK</sequence>
<feature type="region of interest" description="Disordered" evidence="7">
    <location>
        <begin position="1"/>
        <end position="30"/>
    </location>
</feature>
<comment type="similarity">
    <text evidence="2 6">Belongs to the ATPase inhibitor family.</text>
</comment>
<dbReference type="Gene3D" id="1.20.5.500">
    <property type="entry name" value="Single helix bin"/>
    <property type="match status" value="1"/>
</dbReference>
<evidence type="ECO:0000256" key="1">
    <source>
        <dbReference type="ARBA" id="ARBA00004173"/>
    </source>
</evidence>
<evidence type="ECO:0000256" key="4">
    <source>
        <dbReference type="ARBA" id="ARBA00023054"/>
    </source>
</evidence>
<dbReference type="Pfam" id="PF04568">
    <property type="entry name" value="IATP"/>
    <property type="match status" value="1"/>
</dbReference>
<reference evidence="8" key="1">
    <citation type="submission" date="2022-10" db="EMBL/GenBank/DDBJ databases">
        <title>Tapping the CABI collections for fungal endophytes: first genome assemblies for Collariella, Neodidymelliopsis, Ascochyta clinopodiicola, Didymella pomorum, Didymosphaeria variabile, Neocosmospora piperis and Neocucurbitaria cava.</title>
        <authorList>
            <person name="Hill R."/>
        </authorList>
    </citation>
    <scope>NUCLEOTIDE SEQUENCE</scope>
    <source>
        <strain evidence="8">IMI 356814</strain>
    </source>
</reference>
<comment type="function">
    <text evidence="6">Inhibits the enzyme activity of ATPase.</text>
</comment>
<comment type="subcellular location">
    <subcellularLocation>
        <location evidence="1">Mitochondrion</location>
    </subcellularLocation>
</comment>
<dbReference type="SUPFAM" id="SSF64602">
    <property type="entry name" value="F1 ATPase inhibitor, IF1, C-terminal domain"/>
    <property type="match status" value="1"/>
</dbReference>
<dbReference type="AlphaFoldDB" id="A0A9W9CJM7"/>
<evidence type="ECO:0000256" key="2">
    <source>
        <dbReference type="ARBA" id="ARBA00010901"/>
    </source>
</evidence>
<organism evidence="8 9">
    <name type="scientific">Neocucurbitaria cava</name>
    <dbReference type="NCBI Taxonomy" id="798079"/>
    <lineage>
        <taxon>Eukaryota</taxon>
        <taxon>Fungi</taxon>
        <taxon>Dikarya</taxon>
        <taxon>Ascomycota</taxon>
        <taxon>Pezizomycotina</taxon>
        <taxon>Dothideomycetes</taxon>
        <taxon>Pleosporomycetidae</taxon>
        <taxon>Pleosporales</taxon>
        <taxon>Pleosporineae</taxon>
        <taxon>Cucurbitariaceae</taxon>
        <taxon>Neocucurbitaria</taxon>
    </lineage>
</organism>
<feature type="compositionally biased region" description="Low complexity" evidence="7">
    <location>
        <begin position="1"/>
        <end position="21"/>
    </location>
</feature>
<proteinExistence type="inferred from homology"/>
<name>A0A9W9CJM7_9PLEO</name>
<accession>A0A9W9CJM7</accession>
<protein>
    <recommendedName>
        <fullName evidence="6">ATPase inhibitor, mitochondrial</fullName>
    </recommendedName>
</protein>
<keyword evidence="4" id="KW-0175">Coiled coil</keyword>
<evidence type="ECO:0000313" key="8">
    <source>
        <dbReference type="EMBL" id="KAJ4366223.1"/>
    </source>
</evidence>
<dbReference type="GO" id="GO:0042030">
    <property type="term" value="F:ATPase inhibitor activity"/>
    <property type="evidence" value="ECO:0007669"/>
    <property type="project" value="InterPro"/>
</dbReference>
<gene>
    <name evidence="8" type="primary">INH1</name>
    <name evidence="8" type="ORF">N0V83_007859</name>
</gene>
<evidence type="ECO:0000256" key="5">
    <source>
        <dbReference type="ARBA" id="ARBA00023128"/>
    </source>
</evidence>
<comment type="caution">
    <text evidence="8">The sequence shown here is derived from an EMBL/GenBank/DDBJ whole genome shotgun (WGS) entry which is preliminary data.</text>
</comment>
<dbReference type="EMBL" id="JAPEUY010000014">
    <property type="protein sequence ID" value="KAJ4366223.1"/>
    <property type="molecule type" value="Genomic_DNA"/>
</dbReference>
<evidence type="ECO:0000313" key="9">
    <source>
        <dbReference type="Proteomes" id="UP001140560"/>
    </source>
</evidence>
<evidence type="ECO:0000256" key="6">
    <source>
        <dbReference type="RuleBase" id="RU368087"/>
    </source>
</evidence>
<evidence type="ECO:0000256" key="7">
    <source>
        <dbReference type="SAM" id="MobiDB-lite"/>
    </source>
</evidence>
<dbReference type="GO" id="GO:0005739">
    <property type="term" value="C:mitochondrion"/>
    <property type="evidence" value="ECO:0007669"/>
    <property type="project" value="UniProtKB-SubCell"/>
</dbReference>